<dbReference type="InterPro" id="IPR002509">
    <property type="entry name" value="NODB_dom"/>
</dbReference>
<sequence>MATARAKAMAAAALVATLGGGALTACGTHSGAHSTATSARVAPSSPATPSAAPASASAPAKPSRQPSGPSSPASSAPASDGKASAPAGKAPGTPSHPAGASGAAPGKAPGSSATVPLTISHGVEGGGKSVALTFDDGPDPRWTPQVLALLAKHHAKATFCEIGPNAQRYPYLTKEIVAAGDRLCDHSVHHDEKQSGKGFDYNVHEIVDAQNDIAGAAGNGGKVWYYRAPGGDFSPMIRGIAADHGLRPLGWTDDANDWRRPGVDGILRNVNSNLRPGAVILMHDGGGDRSQTVAALARLLDQLDAQGYGYAFPAR</sequence>
<reference evidence="5" key="1">
    <citation type="submission" date="2011-12" db="EMBL/GenBank/DDBJ databases">
        <title>Complete genome sequence of Streptomyces cattleya strain DSM 46488.</title>
        <authorList>
            <person name="Ou H.-Y."/>
            <person name="Li P."/>
            <person name="Zhao C."/>
            <person name="O'Hagan D."/>
            <person name="Deng Z."/>
        </authorList>
    </citation>
    <scope>NUCLEOTIDE SEQUENCE [LARGE SCALE GENOMIC DNA]</scope>
    <source>
        <strain evidence="5">ATCC 35852 / DSM 46488 / JCM 4925 / NBRC 14057 / NRRL 8057</strain>
    </source>
</reference>
<dbReference type="Gene3D" id="3.20.20.370">
    <property type="entry name" value="Glycoside hydrolase/deacetylase"/>
    <property type="match status" value="1"/>
</dbReference>
<dbReference type="Pfam" id="PF01522">
    <property type="entry name" value="Polysacc_deac_1"/>
    <property type="match status" value="1"/>
</dbReference>
<accession>G8WYU3</accession>
<dbReference type="Proteomes" id="UP000007842">
    <property type="component" value="Chromosome"/>
</dbReference>
<name>G8WYU3_STREN</name>
<protein>
    <submittedName>
        <fullName evidence="4">Oligosaccharide deacetylase</fullName>
    </submittedName>
</protein>
<dbReference type="GO" id="GO:0005975">
    <property type="term" value="P:carbohydrate metabolic process"/>
    <property type="evidence" value="ECO:0007669"/>
    <property type="project" value="InterPro"/>
</dbReference>
<dbReference type="KEGG" id="scy:SCATT_01130"/>
<dbReference type="InterPro" id="IPR011330">
    <property type="entry name" value="Glyco_hydro/deAcase_b/a-brl"/>
</dbReference>
<gene>
    <name evidence="4" type="ordered locus">SCATT_01130</name>
</gene>
<dbReference type="eggNOG" id="COG0726">
    <property type="taxonomic scope" value="Bacteria"/>
</dbReference>
<feature type="domain" description="NodB homology" evidence="3">
    <location>
        <begin position="128"/>
        <end position="313"/>
    </location>
</feature>
<organism evidence="4 5">
    <name type="scientific">Streptantibioticus cattleyicolor (strain ATCC 35852 / DSM 46488 / JCM 4925 / NBRC 14057 / NRRL 8057)</name>
    <name type="common">Streptomyces cattleya</name>
    <dbReference type="NCBI Taxonomy" id="1003195"/>
    <lineage>
        <taxon>Bacteria</taxon>
        <taxon>Bacillati</taxon>
        <taxon>Actinomycetota</taxon>
        <taxon>Actinomycetes</taxon>
        <taxon>Kitasatosporales</taxon>
        <taxon>Streptomycetaceae</taxon>
        <taxon>Streptantibioticus</taxon>
    </lineage>
</organism>
<dbReference type="EMBL" id="CP003219">
    <property type="protein sequence ID" value="AEW92484.1"/>
    <property type="molecule type" value="Genomic_DNA"/>
</dbReference>
<feature type="region of interest" description="Disordered" evidence="1">
    <location>
        <begin position="22"/>
        <end position="122"/>
    </location>
</feature>
<keyword evidence="2" id="KW-0732">Signal</keyword>
<evidence type="ECO:0000256" key="2">
    <source>
        <dbReference type="SAM" id="SignalP"/>
    </source>
</evidence>
<dbReference type="CDD" id="cd10917">
    <property type="entry name" value="CE4_NodB_like_6s_7s"/>
    <property type="match status" value="1"/>
</dbReference>
<feature type="compositionally biased region" description="Low complexity" evidence="1">
    <location>
        <begin position="22"/>
        <end position="113"/>
    </location>
</feature>
<dbReference type="PANTHER" id="PTHR10587:SF137">
    <property type="entry name" value="4-DEOXY-4-FORMAMIDO-L-ARABINOSE-PHOSPHOUNDECAPRENOL DEFORMYLASE ARND-RELATED"/>
    <property type="match status" value="1"/>
</dbReference>
<evidence type="ECO:0000313" key="5">
    <source>
        <dbReference type="Proteomes" id="UP000007842"/>
    </source>
</evidence>
<dbReference type="PANTHER" id="PTHR10587">
    <property type="entry name" value="GLYCOSYL TRANSFERASE-RELATED"/>
    <property type="match status" value="1"/>
</dbReference>
<dbReference type="PATRIC" id="fig|1003195.29.peg.110"/>
<dbReference type="HOGENOM" id="CLU_021264_2_2_11"/>
<keyword evidence="5" id="KW-1185">Reference proteome</keyword>
<dbReference type="STRING" id="1003195.SCATT_01130"/>
<dbReference type="InterPro" id="IPR050248">
    <property type="entry name" value="Polysacc_deacetylase_ArnD"/>
</dbReference>
<feature type="chain" id="PRO_5039096279" evidence="2">
    <location>
        <begin position="25"/>
        <end position="315"/>
    </location>
</feature>
<dbReference type="SUPFAM" id="SSF88713">
    <property type="entry name" value="Glycoside hydrolase/deacetylase"/>
    <property type="match status" value="1"/>
</dbReference>
<evidence type="ECO:0000313" key="4">
    <source>
        <dbReference type="EMBL" id="AEW92484.1"/>
    </source>
</evidence>
<evidence type="ECO:0000259" key="3">
    <source>
        <dbReference type="PROSITE" id="PS51677"/>
    </source>
</evidence>
<evidence type="ECO:0000256" key="1">
    <source>
        <dbReference type="SAM" id="MobiDB-lite"/>
    </source>
</evidence>
<dbReference type="PROSITE" id="PS51257">
    <property type="entry name" value="PROKAR_LIPOPROTEIN"/>
    <property type="match status" value="1"/>
</dbReference>
<dbReference type="GO" id="GO:0016810">
    <property type="term" value="F:hydrolase activity, acting on carbon-nitrogen (but not peptide) bonds"/>
    <property type="evidence" value="ECO:0007669"/>
    <property type="project" value="InterPro"/>
</dbReference>
<dbReference type="AlphaFoldDB" id="G8WYU3"/>
<feature type="signal peptide" evidence="2">
    <location>
        <begin position="1"/>
        <end position="24"/>
    </location>
</feature>
<proteinExistence type="predicted"/>
<dbReference type="PROSITE" id="PS51677">
    <property type="entry name" value="NODB"/>
    <property type="match status" value="1"/>
</dbReference>